<proteinExistence type="predicted"/>
<dbReference type="EMBL" id="JARUHG010000001">
    <property type="protein sequence ID" value="MDR0182130.1"/>
    <property type="molecule type" value="Genomic_DNA"/>
</dbReference>
<dbReference type="InterPro" id="IPR018247">
    <property type="entry name" value="EF_Hand_1_Ca_BS"/>
</dbReference>
<evidence type="ECO:0000259" key="1">
    <source>
        <dbReference type="PROSITE" id="PS50222"/>
    </source>
</evidence>
<dbReference type="PROSITE" id="PS00018">
    <property type="entry name" value="EF_HAND_1"/>
    <property type="match status" value="1"/>
</dbReference>
<comment type="caution">
    <text evidence="2">The sequence shown here is derived from an EMBL/GenBank/DDBJ whole genome shotgun (WGS) entry which is preliminary data.</text>
</comment>
<protein>
    <recommendedName>
        <fullName evidence="1">EF-hand domain-containing protein</fullName>
    </recommendedName>
</protein>
<sequence length="664" mass="72794">MGLNIREQASSKSVVVGLLPRGTCIEVGERSPNGKWARIAKVIDGAIDSPVAGAHVPLGAANGWVYLGELTADTRPEAFDRVVTLKVPYPVRQGDVLAYLGEDVPARANPIANQPLSRRLLHLEVFSADDVPAYLAASRQWAAAHLTDQDRTLLVLRPGDTLHVEPNGAVACTLKWTQVLPVSALEVKEVGGARWRKVSGLTLGNGQTVAGWTKEYGHLASPWEWPGFDVVDERASESGGIFDDVAAWAGFIKKEAPRPEETPFYRQLRRMLDTDKDGQISEEELDAALRDRSKAAHIARIIVRHDSEWAMEPAKRQQSAVESIAELLGFDAVQRVREEMPRAPKLPWWDEVAAGVKGFPKNPRVYHFHAGGVAGMLGEKSPENCECGCCLGAIFATVSYHGVSGPSYRGKKPLSAYGRWGALVQKGDATTDERDILVAMSENEGNLDSIQAYDSEILTAGAMQKTINSQGLGEFPGQVAAFRRRCPDRYEALFERCGWVVVSEASGARMYYKGKTGPALKQEIRSEFSTPKRGKGKSELLAALVNAISSAEFQDQQVIDFIARMHLVENIIPAGYSVRIGAYLKSKLGRAVVLDHHVNRPGYVRADFGAALDRYFSGSPTTPRNPERWGEAHAKYEAAILEIYGPARRMTDAGLRYRNLKGKL</sequence>
<dbReference type="Proteomes" id="UP001233535">
    <property type="component" value="Unassembled WGS sequence"/>
</dbReference>
<dbReference type="InterPro" id="IPR002048">
    <property type="entry name" value="EF_hand_dom"/>
</dbReference>
<dbReference type="PROSITE" id="PS50222">
    <property type="entry name" value="EF_HAND_2"/>
    <property type="match status" value="1"/>
</dbReference>
<dbReference type="RefSeq" id="WP_309261287.1">
    <property type="nucleotide sequence ID" value="NZ_JARUHG010000001.1"/>
</dbReference>
<gene>
    <name evidence="2" type="ORF">P8609_03985</name>
</gene>
<evidence type="ECO:0000313" key="3">
    <source>
        <dbReference type="Proteomes" id="UP001233535"/>
    </source>
</evidence>
<organism evidence="2 3">
    <name type="scientific">Lysobacter arvi</name>
    <dbReference type="NCBI Taxonomy" id="3038776"/>
    <lineage>
        <taxon>Bacteria</taxon>
        <taxon>Pseudomonadati</taxon>
        <taxon>Pseudomonadota</taxon>
        <taxon>Gammaproteobacteria</taxon>
        <taxon>Lysobacterales</taxon>
        <taxon>Lysobacteraceae</taxon>
        <taxon>Lysobacter</taxon>
    </lineage>
</organism>
<keyword evidence="3" id="KW-1185">Reference proteome</keyword>
<accession>A0ABU1CAH9</accession>
<name>A0ABU1CAH9_9GAMM</name>
<reference evidence="2 3" key="1">
    <citation type="submission" date="2023-04" db="EMBL/GenBank/DDBJ databases">
        <title>Lysobacter sp. strain UC isolated from soil sample.</title>
        <authorList>
            <person name="Choksket S."/>
            <person name="Harshvardhan F."/>
            <person name="Rana R."/>
            <person name="Patil P.B."/>
            <person name="Korpole S."/>
        </authorList>
    </citation>
    <scope>NUCLEOTIDE SEQUENCE [LARGE SCALE GENOMIC DNA]</scope>
    <source>
        <strain evidence="2 3">UC</strain>
    </source>
</reference>
<feature type="domain" description="EF-hand" evidence="1">
    <location>
        <begin position="260"/>
        <end position="295"/>
    </location>
</feature>
<evidence type="ECO:0000313" key="2">
    <source>
        <dbReference type="EMBL" id="MDR0182130.1"/>
    </source>
</evidence>